<accession>A0A415FSG5</accession>
<reference evidence="3 4" key="1">
    <citation type="submission" date="2018-08" db="EMBL/GenBank/DDBJ databases">
        <title>A genome reference for cultivated species of the human gut microbiota.</title>
        <authorList>
            <person name="Zou Y."/>
            <person name="Xue W."/>
            <person name="Luo G."/>
        </authorList>
    </citation>
    <scope>NUCLEOTIDE SEQUENCE [LARGE SCALE GENOMIC DNA]</scope>
    <source>
        <strain evidence="3 4">AF45-19</strain>
    </source>
</reference>
<name>A0A415FSG5_BIFAD</name>
<feature type="domain" description="NERD" evidence="2">
    <location>
        <begin position="137"/>
        <end position="228"/>
    </location>
</feature>
<sequence>MIACRFAGEPTDDADVVLRLFRYGELPGCHFHVSHSCLCICIVAFWPIRLIRQQTYREPPAFRLDLRTSCDFPSFYSDVSERGGVLQMGVVQGRRVAVMRFATVAFAQSDLTIWYVAIVLPILILATIVTIWGNQITGKAGEHWASEELRKLPQSEYRLLNDLVLKDSTGLHQIDHVVVSVYGIYVVETKNYTGTIYGDSKYSEWFMYLGKNKKSIRLCGRITGTFNV</sequence>
<evidence type="ECO:0000313" key="3">
    <source>
        <dbReference type="EMBL" id="RHK25816.1"/>
    </source>
</evidence>
<feature type="transmembrane region" description="Helical" evidence="1">
    <location>
        <begin position="113"/>
        <end position="133"/>
    </location>
</feature>
<dbReference type="Proteomes" id="UP000285262">
    <property type="component" value="Unassembled WGS sequence"/>
</dbReference>
<proteinExistence type="predicted"/>
<dbReference type="InterPro" id="IPR011528">
    <property type="entry name" value="NERD"/>
</dbReference>
<evidence type="ECO:0000256" key="1">
    <source>
        <dbReference type="SAM" id="Phobius"/>
    </source>
</evidence>
<keyword evidence="1" id="KW-0812">Transmembrane</keyword>
<evidence type="ECO:0000259" key="2">
    <source>
        <dbReference type="PROSITE" id="PS50965"/>
    </source>
</evidence>
<dbReference type="Pfam" id="PF08378">
    <property type="entry name" value="NERD"/>
    <property type="match status" value="1"/>
</dbReference>
<dbReference type="AlphaFoldDB" id="A0A415FSG5"/>
<comment type="caution">
    <text evidence="3">The sequence shown here is derived from an EMBL/GenBank/DDBJ whole genome shotgun (WGS) entry which is preliminary data.</text>
</comment>
<keyword evidence="1" id="KW-1133">Transmembrane helix</keyword>
<evidence type="ECO:0000313" key="4">
    <source>
        <dbReference type="Proteomes" id="UP000285262"/>
    </source>
</evidence>
<dbReference type="PROSITE" id="PS50965">
    <property type="entry name" value="NERD"/>
    <property type="match status" value="1"/>
</dbReference>
<gene>
    <name evidence="3" type="ORF">DW072_05905</name>
</gene>
<keyword evidence="1" id="KW-0472">Membrane</keyword>
<organism evidence="3 4">
    <name type="scientific">Bifidobacterium adolescentis</name>
    <dbReference type="NCBI Taxonomy" id="1680"/>
    <lineage>
        <taxon>Bacteria</taxon>
        <taxon>Bacillati</taxon>
        <taxon>Actinomycetota</taxon>
        <taxon>Actinomycetes</taxon>
        <taxon>Bifidobacteriales</taxon>
        <taxon>Bifidobacteriaceae</taxon>
        <taxon>Bifidobacterium</taxon>
    </lineage>
</organism>
<dbReference type="EMBL" id="QRNG01000008">
    <property type="protein sequence ID" value="RHK25816.1"/>
    <property type="molecule type" value="Genomic_DNA"/>
</dbReference>
<protein>
    <submittedName>
        <fullName evidence="3">NERD domain-containing protein</fullName>
    </submittedName>
</protein>